<dbReference type="Pfam" id="PF24883">
    <property type="entry name" value="NPHP3_N"/>
    <property type="match status" value="1"/>
</dbReference>
<dbReference type="EMBL" id="AGUE01000135">
    <property type="protein sequence ID" value="EHK98775.1"/>
    <property type="molecule type" value="Genomic_DNA"/>
</dbReference>
<dbReference type="InterPro" id="IPR056884">
    <property type="entry name" value="NPHP3-like_N"/>
</dbReference>
<evidence type="ECO:0000259" key="2">
    <source>
        <dbReference type="PROSITE" id="PS50837"/>
    </source>
</evidence>
<reference evidence="3 4" key="1">
    <citation type="journal article" date="2012" name="Eukaryot. Cell">
        <title>Genome sequence of the fungus Glarea lozoyensis: the first genome sequence of a species from the Helotiaceae family.</title>
        <authorList>
            <person name="Youssar L."/>
            <person name="Gruening B.A."/>
            <person name="Erxleben A."/>
            <person name="Guenther S."/>
            <person name="Huettel W."/>
        </authorList>
    </citation>
    <scope>NUCLEOTIDE SEQUENCE [LARGE SCALE GENOMIC DNA]</scope>
    <source>
        <strain evidence="4">ATCC 74030 / MF5533</strain>
    </source>
</reference>
<dbReference type="HOGENOM" id="CLU_002341_7_2_1"/>
<dbReference type="SUPFAM" id="SSF52540">
    <property type="entry name" value="P-loop containing nucleoside triphosphate hydrolases"/>
    <property type="match status" value="1"/>
</dbReference>
<dbReference type="PANTHER" id="PTHR10039">
    <property type="entry name" value="AMELOGENIN"/>
    <property type="match status" value="1"/>
</dbReference>
<name>H0ERG4_GLAL7</name>
<accession>H0ERG4</accession>
<proteinExistence type="predicted"/>
<gene>
    <name evidence="3" type="ORF">M7I_5283</name>
</gene>
<organism evidence="3 4">
    <name type="scientific">Glarea lozoyensis (strain ATCC 74030 / MF5533)</name>
    <dbReference type="NCBI Taxonomy" id="1104152"/>
    <lineage>
        <taxon>Eukaryota</taxon>
        <taxon>Fungi</taxon>
        <taxon>Dikarya</taxon>
        <taxon>Ascomycota</taxon>
        <taxon>Pezizomycotina</taxon>
        <taxon>Leotiomycetes</taxon>
        <taxon>Helotiales</taxon>
        <taxon>Helotiaceae</taxon>
        <taxon>Glarea</taxon>
    </lineage>
</organism>
<dbReference type="AlphaFoldDB" id="H0ERG4"/>
<dbReference type="PROSITE" id="PS50837">
    <property type="entry name" value="NACHT"/>
    <property type="match status" value="1"/>
</dbReference>
<dbReference type="Proteomes" id="UP000005446">
    <property type="component" value="Unassembled WGS sequence"/>
</dbReference>
<dbReference type="InterPro" id="IPR027417">
    <property type="entry name" value="P-loop_NTPase"/>
</dbReference>
<sequence>MAEAIAAISIAANIVQFVDFTAKILSASHRIKGSGFRDNDWMAIVVKDLQKVSSGLKSPLVQENGRFPTDNDMELLHLAKQDEIKESQPAQAEPQNNVHILDKPALGVGEQFLGYIEESKRWQTDLINAIHQHSSTAGERSVETVTAIDLKRDERLWKQILERLRFAEMTDRRDRIVEAHNKTFRWIFDAPGSAENMATVWPSFSDWLRNGSGLYWIAGKAGSGKSTLMKYIYDNTRTVQLLQEWCGESDLTVASFYFWNSGVDMQMSEMGLLRSILLQLLTKHKEFIPRLFPGRWEAYVLFDGLDEFDGDHSELNDLFKTLASFSHIKVCVSSRPWNVFEDDFGVKSCLMLQDLTYQDIKLFVDSRFDEDHGFSELEIREPSYAAELKESVARKAEGLLEVPRGYLDSHHDTTQSSEFQSGNFSNGRGKGPVKNMTVQYLHRTVKDFLARPDRLL</sequence>
<dbReference type="OrthoDB" id="443402at2759"/>
<protein>
    <recommendedName>
        <fullName evidence="2">NACHT domain-containing protein</fullName>
    </recommendedName>
</protein>
<evidence type="ECO:0000313" key="4">
    <source>
        <dbReference type="Proteomes" id="UP000005446"/>
    </source>
</evidence>
<dbReference type="InParanoid" id="H0ERG4"/>
<dbReference type="PANTHER" id="PTHR10039:SF5">
    <property type="entry name" value="NACHT DOMAIN-CONTAINING PROTEIN"/>
    <property type="match status" value="1"/>
</dbReference>
<dbReference type="InterPro" id="IPR007111">
    <property type="entry name" value="NACHT_NTPase"/>
</dbReference>
<evidence type="ECO:0000256" key="1">
    <source>
        <dbReference type="ARBA" id="ARBA00022737"/>
    </source>
</evidence>
<dbReference type="Gene3D" id="3.40.50.300">
    <property type="entry name" value="P-loop containing nucleotide triphosphate hydrolases"/>
    <property type="match status" value="1"/>
</dbReference>
<comment type="caution">
    <text evidence="3">The sequence shown here is derived from an EMBL/GenBank/DDBJ whole genome shotgun (WGS) entry which is preliminary data.</text>
</comment>
<evidence type="ECO:0000313" key="3">
    <source>
        <dbReference type="EMBL" id="EHK98775.1"/>
    </source>
</evidence>
<feature type="domain" description="NACHT" evidence="2">
    <location>
        <begin position="213"/>
        <end position="336"/>
    </location>
</feature>
<keyword evidence="1" id="KW-0677">Repeat</keyword>
<keyword evidence="4" id="KW-1185">Reference proteome</keyword>